<protein>
    <submittedName>
        <fullName evidence="2">Uncharacterized protein</fullName>
    </submittedName>
</protein>
<evidence type="ECO:0000313" key="3">
    <source>
        <dbReference type="Proteomes" id="UP000198211"/>
    </source>
</evidence>
<keyword evidence="3" id="KW-1185">Reference proteome</keyword>
<comment type="caution">
    <text evidence="2">The sequence shown here is derived from an EMBL/GenBank/DDBJ whole genome shotgun (WGS) entry which is preliminary data.</text>
</comment>
<proteinExistence type="predicted"/>
<gene>
    <name evidence="2" type="ORF">PHMEG_00036779</name>
</gene>
<feature type="region of interest" description="Disordered" evidence="1">
    <location>
        <begin position="52"/>
        <end position="73"/>
    </location>
</feature>
<dbReference type="Proteomes" id="UP000198211">
    <property type="component" value="Unassembled WGS sequence"/>
</dbReference>
<evidence type="ECO:0000313" key="2">
    <source>
        <dbReference type="EMBL" id="OWY93723.1"/>
    </source>
</evidence>
<reference evidence="3" key="1">
    <citation type="submission" date="2017-03" db="EMBL/GenBank/DDBJ databases">
        <title>Phytopthora megakarya and P. palmivora, two closely related causual agents of cacao black pod achieved similar genome size and gene model numbers by different mechanisms.</title>
        <authorList>
            <person name="Ali S."/>
            <person name="Shao J."/>
            <person name="Larry D.J."/>
            <person name="Kronmiller B."/>
            <person name="Shen D."/>
            <person name="Strem M.D."/>
            <person name="Melnick R.L."/>
            <person name="Guiltinan M.J."/>
            <person name="Tyler B.M."/>
            <person name="Meinhardt L.W."/>
            <person name="Bailey B.A."/>
        </authorList>
    </citation>
    <scope>NUCLEOTIDE SEQUENCE [LARGE SCALE GENOMIC DNA]</scope>
    <source>
        <strain evidence="3">zdho120</strain>
    </source>
</reference>
<accession>A0A225UL67</accession>
<dbReference type="EMBL" id="NBNE01015571">
    <property type="protein sequence ID" value="OWY93723.1"/>
    <property type="molecule type" value="Genomic_DNA"/>
</dbReference>
<name>A0A225UL67_9STRA</name>
<evidence type="ECO:0000256" key="1">
    <source>
        <dbReference type="SAM" id="MobiDB-lite"/>
    </source>
</evidence>
<sequence>MSDFCGCITALRRNKTRKMTRKRETTGNTSQGLIRMILSPMPIALVLISRQVSRTPVSSTDSHQMSSGRTSTS</sequence>
<organism evidence="2 3">
    <name type="scientific">Phytophthora megakarya</name>
    <dbReference type="NCBI Taxonomy" id="4795"/>
    <lineage>
        <taxon>Eukaryota</taxon>
        <taxon>Sar</taxon>
        <taxon>Stramenopiles</taxon>
        <taxon>Oomycota</taxon>
        <taxon>Peronosporomycetes</taxon>
        <taxon>Peronosporales</taxon>
        <taxon>Peronosporaceae</taxon>
        <taxon>Phytophthora</taxon>
    </lineage>
</organism>
<feature type="non-terminal residue" evidence="2">
    <location>
        <position position="1"/>
    </location>
</feature>
<dbReference type="AlphaFoldDB" id="A0A225UL67"/>